<name>A0A165QUS4_EXIGL</name>
<protein>
    <recommendedName>
        <fullName evidence="2">STEEP1 domain-containing protein</fullName>
    </recommendedName>
</protein>
<dbReference type="GO" id="GO:0006888">
    <property type="term" value="P:endoplasmic reticulum to Golgi vesicle-mediated transport"/>
    <property type="evidence" value="ECO:0007669"/>
    <property type="project" value="TreeGrafter"/>
</dbReference>
<evidence type="ECO:0000313" key="3">
    <source>
        <dbReference type="EMBL" id="KZW04103.1"/>
    </source>
</evidence>
<dbReference type="InParanoid" id="A0A165QUS4"/>
<dbReference type="PANTHER" id="PTHR46355">
    <property type="entry name" value="UPF0428 PROTEIN CXORF56"/>
    <property type="match status" value="1"/>
</dbReference>
<reference evidence="3 4" key="1">
    <citation type="journal article" date="2016" name="Mol. Biol. Evol.">
        <title>Comparative Genomics of Early-Diverging Mushroom-Forming Fungi Provides Insights into the Origins of Lignocellulose Decay Capabilities.</title>
        <authorList>
            <person name="Nagy L.G."/>
            <person name="Riley R."/>
            <person name="Tritt A."/>
            <person name="Adam C."/>
            <person name="Daum C."/>
            <person name="Floudas D."/>
            <person name="Sun H."/>
            <person name="Yadav J.S."/>
            <person name="Pangilinan J."/>
            <person name="Larsson K.H."/>
            <person name="Matsuura K."/>
            <person name="Barry K."/>
            <person name="Labutti K."/>
            <person name="Kuo R."/>
            <person name="Ohm R.A."/>
            <person name="Bhattacharya S.S."/>
            <person name="Shirouzu T."/>
            <person name="Yoshinaga Y."/>
            <person name="Martin F.M."/>
            <person name="Grigoriev I.V."/>
            <person name="Hibbett D.S."/>
        </authorList>
    </citation>
    <scope>NUCLEOTIDE SEQUENCE [LARGE SCALE GENOMIC DNA]</scope>
    <source>
        <strain evidence="3 4">HHB12029</strain>
    </source>
</reference>
<evidence type="ECO:0000259" key="2">
    <source>
        <dbReference type="Pfam" id="PF25809"/>
    </source>
</evidence>
<sequence>MPKVISRSIASTSTDAKPTASSVAALKVLYCICGEFILVIDKTLAILPRRRTDGASVIRAQDGNGPGERKAVFKLNVTHADRAVMVERVGGKLERQYRFSCPRCALPIGYSNEPVKVAPFFYIHRGALTQVQGQVPTEAFEGDEDAQ</sequence>
<gene>
    <name evidence="3" type="ORF">EXIGLDRAFT_828027</name>
</gene>
<comment type="similarity">
    <text evidence="1">Belongs to the STEEP1 family.</text>
</comment>
<dbReference type="EMBL" id="KV425882">
    <property type="protein sequence ID" value="KZW04103.1"/>
    <property type="molecule type" value="Genomic_DNA"/>
</dbReference>
<dbReference type="Pfam" id="PF25809">
    <property type="entry name" value="STEEP1"/>
    <property type="match status" value="1"/>
</dbReference>
<dbReference type="GO" id="GO:0005737">
    <property type="term" value="C:cytoplasm"/>
    <property type="evidence" value="ECO:0007669"/>
    <property type="project" value="GOC"/>
</dbReference>
<accession>A0A165QUS4</accession>
<dbReference type="OrthoDB" id="418131at2759"/>
<dbReference type="AlphaFoldDB" id="A0A165QUS4"/>
<organism evidence="3 4">
    <name type="scientific">Exidia glandulosa HHB12029</name>
    <dbReference type="NCBI Taxonomy" id="1314781"/>
    <lineage>
        <taxon>Eukaryota</taxon>
        <taxon>Fungi</taxon>
        <taxon>Dikarya</taxon>
        <taxon>Basidiomycota</taxon>
        <taxon>Agaricomycotina</taxon>
        <taxon>Agaricomycetes</taxon>
        <taxon>Auriculariales</taxon>
        <taxon>Exidiaceae</taxon>
        <taxon>Exidia</taxon>
    </lineage>
</organism>
<evidence type="ECO:0000256" key="1">
    <source>
        <dbReference type="ARBA" id="ARBA00024205"/>
    </source>
</evidence>
<keyword evidence="4" id="KW-1185">Reference proteome</keyword>
<dbReference type="Proteomes" id="UP000077266">
    <property type="component" value="Unassembled WGS sequence"/>
</dbReference>
<evidence type="ECO:0000313" key="4">
    <source>
        <dbReference type="Proteomes" id="UP000077266"/>
    </source>
</evidence>
<dbReference type="InterPro" id="IPR057965">
    <property type="entry name" value="STEEP1_dom"/>
</dbReference>
<proteinExistence type="inferred from homology"/>
<dbReference type="PANTHER" id="PTHR46355:SF1">
    <property type="entry name" value="STING ER EXIT PROTEIN"/>
    <property type="match status" value="1"/>
</dbReference>
<dbReference type="InterPro" id="IPR029704">
    <property type="entry name" value="STEEP-like"/>
</dbReference>
<dbReference type="STRING" id="1314781.A0A165QUS4"/>
<feature type="domain" description="STEEP1" evidence="2">
    <location>
        <begin position="22"/>
        <end position="137"/>
    </location>
</feature>
<dbReference type="GO" id="GO:0090158">
    <property type="term" value="P:endoplasmic reticulum membrane organization"/>
    <property type="evidence" value="ECO:0007669"/>
    <property type="project" value="TreeGrafter"/>
</dbReference>